<dbReference type="OrthoDB" id="9786815at2"/>
<dbReference type="KEGG" id="tbn:TBH_C2385"/>
<name>A0A7U6JKA1_9GAMM</name>
<evidence type="ECO:0000256" key="6">
    <source>
        <dbReference type="ARBA" id="ARBA00023136"/>
    </source>
</evidence>
<evidence type="ECO:0000256" key="5">
    <source>
        <dbReference type="ARBA" id="ARBA00022692"/>
    </source>
</evidence>
<keyword evidence="7" id="KW-0998">Cell outer membrane</keyword>
<evidence type="ECO:0000256" key="7">
    <source>
        <dbReference type="ARBA" id="ARBA00023237"/>
    </source>
</evidence>
<dbReference type="GO" id="GO:0009279">
    <property type="term" value="C:cell outer membrane"/>
    <property type="evidence" value="ECO:0007669"/>
    <property type="project" value="UniProtKB-SubCell"/>
</dbReference>
<evidence type="ECO:0000256" key="2">
    <source>
        <dbReference type="ARBA" id="ARBA00007613"/>
    </source>
</evidence>
<keyword evidence="5" id="KW-0812">Transmembrane</keyword>
<evidence type="ECO:0000313" key="9">
    <source>
        <dbReference type="EMBL" id="BAO45295.1"/>
    </source>
</evidence>
<protein>
    <submittedName>
        <fullName evidence="9">Outer membrane channel protein TolC</fullName>
    </submittedName>
</protein>
<proteinExistence type="inferred from homology"/>
<accession>A0A7U6JKA1</accession>
<dbReference type="RefSeq" id="WP_052470160.1">
    <property type="nucleotide sequence ID" value="NZ_AP012273.1"/>
</dbReference>
<feature type="chain" id="PRO_5031008532" evidence="8">
    <location>
        <begin position="20"/>
        <end position="429"/>
    </location>
</feature>
<dbReference type="InterPro" id="IPR051906">
    <property type="entry name" value="TolC-like"/>
</dbReference>
<dbReference type="InterPro" id="IPR003423">
    <property type="entry name" value="OMP_efflux"/>
</dbReference>
<feature type="signal peptide" evidence="8">
    <location>
        <begin position="1"/>
        <end position="19"/>
    </location>
</feature>
<evidence type="ECO:0000313" key="10">
    <source>
        <dbReference type="Proteomes" id="UP000031631"/>
    </source>
</evidence>
<keyword evidence="8" id="KW-0732">Signal</keyword>
<keyword evidence="6" id="KW-0472">Membrane</keyword>
<evidence type="ECO:0000256" key="4">
    <source>
        <dbReference type="ARBA" id="ARBA00022452"/>
    </source>
</evidence>
<evidence type="ECO:0000256" key="8">
    <source>
        <dbReference type="SAM" id="SignalP"/>
    </source>
</evidence>
<evidence type="ECO:0000256" key="1">
    <source>
        <dbReference type="ARBA" id="ARBA00004442"/>
    </source>
</evidence>
<dbReference type="GO" id="GO:0015562">
    <property type="term" value="F:efflux transmembrane transporter activity"/>
    <property type="evidence" value="ECO:0007669"/>
    <property type="project" value="InterPro"/>
</dbReference>
<evidence type="ECO:0000256" key="3">
    <source>
        <dbReference type="ARBA" id="ARBA00022448"/>
    </source>
</evidence>
<dbReference type="GO" id="GO:1990281">
    <property type="term" value="C:efflux pump complex"/>
    <property type="evidence" value="ECO:0007669"/>
    <property type="project" value="TreeGrafter"/>
</dbReference>
<dbReference type="Pfam" id="PF02321">
    <property type="entry name" value="OEP"/>
    <property type="match status" value="1"/>
</dbReference>
<dbReference type="AlphaFoldDB" id="A0A7U6JKA1"/>
<comment type="subcellular location">
    <subcellularLocation>
        <location evidence="1">Cell outer membrane</location>
    </subcellularLocation>
</comment>
<dbReference type="Gene3D" id="1.20.1600.10">
    <property type="entry name" value="Outer membrane efflux proteins (OEP)"/>
    <property type="match status" value="1"/>
</dbReference>
<dbReference type="PANTHER" id="PTHR30026:SF20">
    <property type="entry name" value="OUTER MEMBRANE PROTEIN TOLC"/>
    <property type="match status" value="1"/>
</dbReference>
<keyword evidence="10" id="KW-1185">Reference proteome</keyword>
<gene>
    <name evidence="9" type="ORF">TBH_C2385</name>
</gene>
<dbReference type="Proteomes" id="UP000031631">
    <property type="component" value="Chromosome"/>
</dbReference>
<comment type="similarity">
    <text evidence="2">Belongs to the outer membrane factor (OMF) (TC 1.B.17) family.</text>
</comment>
<keyword evidence="3" id="KW-0813">Transport</keyword>
<keyword evidence="4" id="KW-1134">Transmembrane beta strand</keyword>
<reference evidence="9 10" key="1">
    <citation type="journal article" date="2014" name="PLoS ONE">
        <title>Physiological and genomic features of a novel sulfur-oxidizing gammaproteobacterium belonging to a previously uncultivated symbiotic lineage isolated from a hydrothermal vent.</title>
        <authorList>
            <person name="Nunoura T."/>
            <person name="Takaki Y."/>
            <person name="Kazama H."/>
            <person name="Kakuta J."/>
            <person name="Shimamura S."/>
            <person name="Makita H."/>
            <person name="Hirai M."/>
            <person name="Miyazaki M."/>
            <person name="Takai K."/>
        </authorList>
    </citation>
    <scope>NUCLEOTIDE SEQUENCE [LARGE SCALE GENOMIC DNA]</scope>
    <source>
        <strain evidence="9 10">Hiromi1</strain>
    </source>
</reference>
<dbReference type="SUPFAM" id="SSF56954">
    <property type="entry name" value="Outer membrane efflux proteins (OEP)"/>
    <property type="match status" value="1"/>
</dbReference>
<dbReference type="GO" id="GO:0015288">
    <property type="term" value="F:porin activity"/>
    <property type="evidence" value="ECO:0007669"/>
    <property type="project" value="TreeGrafter"/>
</dbReference>
<dbReference type="EMBL" id="AP012273">
    <property type="protein sequence ID" value="BAO45295.1"/>
    <property type="molecule type" value="Genomic_DNA"/>
</dbReference>
<sequence>MRRIFLLVVLSRLVLCAGADPLPQPLSLEQALALADEAHPEILLARAEEARAEAELQETRSDDDLSVLVEGRLQYLDPAEQSNFQETNDSQAQLRVAKRLYDFGYTRAREASAEAGLEAARWQGLDARQSQQLKVMKAFFDVLLADLEYTRDNEAVAIAFVRVDKLRERHKLGQVSDLELLKHETQYEKVLSRRTASAARQREMRLRLALAMNRPDELPADLVLPPVPDMAQDLPEVGELYARVLQGNPSLKALRQRITAARQTLEAAARRYGPVLRGEMLANYYNRETRSTSPFSAALVLEMPLYSGGREDAEAAKARARLLDSQARLSRLELELRQQVLDLHLDQEKLRRRAKELRVREEYRDLYLDRSRTLYELERTSDLGDAMVQTSAVKLELARIRFQWLLNRARLRALAGKLLDGQEEKGENG</sequence>
<organism evidence="9 10">
    <name type="scientific">Thiolapillus brandeum</name>
    <dbReference type="NCBI Taxonomy" id="1076588"/>
    <lineage>
        <taxon>Bacteria</taxon>
        <taxon>Pseudomonadati</taxon>
        <taxon>Pseudomonadota</taxon>
        <taxon>Gammaproteobacteria</taxon>
        <taxon>Chromatiales</taxon>
        <taxon>Sedimenticolaceae</taxon>
        <taxon>Thiolapillus</taxon>
    </lineage>
</organism>
<dbReference type="PANTHER" id="PTHR30026">
    <property type="entry name" value="OUTER MEMBRANE PROTEIN TOLC"/>
    <property type="match status" value="1"/>
</dbReference>